<dbReference type="Proteomes" id="UP001154282">
    <property type="component" value="Unassembled WGS sequence"/>
</dbReference>
<protein>
    <recommendedName>
        <fullName evidence="1">KIB1-4 beta-propeller domain-containing protein</fullName>
    </recommendedName>
</protein>
<evidence type="ECO:0000313" key="3">
    <source>
        <dbReference type="Proteomes" id="UP001154282"/>
    </source>
</evidence>
<comment type="caution">
    <text evidence="2">The sequence shown here is derived from an EMBL/GenBank/DDBJ whole genome shotgun (WGS) entry which is preliminary data.</text>
</comment>
<evidence type="ECO:0000259" key="1">
    <source>
        <dbReference type="Pfam" id="PF03478"/>
    </source>
</evidence>
<organism evidence="2 3">
    <name type="scientific">Linum tenue</name>
    <dbReference type="NCBI Taxonomy" id="586396"/>
    <lineage>
        <taxon>Eukaryota</taxon>
        <taxon>Viridiplantae</taxon>
        <taxon>Streptophyta</taxon>
        <taxon>Embryophyta</taxon>
        <taxon>Tracheophyta</taxon>
        <taxon>Spermatophyta</taxon>
        <taxon>Magnoliopsida</taxon>
        <taxon>eudicotyledons</taxon>
        <taxon>Gunneridae</taxon>
        <taxon>Pentapetalae</taxon>
        <taxon>rosids</taxon>
        <taxon>fabids</taxon>
        <taxon>Malpighiales</taxon>
        <taxon>Linaceae</taxon>
        <taxon>Linum</taxon>
    </lineage>
</organism>
<dbReference type="AlphaFoldDB" id="A0AAV0NNA1"/>
<accession>A0AAV0NNA1</accession>
<dbReference type="InterPro" id="IPR036047">
    <property type="entry name" value="F-box-like_dom_sf"/>
</dbReference>
<gene>
    <name evidence="2" type="ORF">LITE_LOCUS34329</name>
</gene>
<sequence>MNGCQMMKLLDLKVRERYPTLAQYYTRCHAHCDKFLVQCSDSELMIIELYYGYKKMFIRDSHVRDIGCKRIELYKVNLQDQVCQRMESLPEDCAIFLSYPEHGFFYKISREDLNSRLVRGNTVYFSERNDKRLYAYDVNERSVSVSLPCPDMGIDYYEPQWIRLPLHSWASADDPQPGVKIASKQITLPSESSSARVGWNDVPVDLLCDIQSHLYGADRCYFRLACKAWQSALSNSNCESDLQLGNVQRNHRFPILMHIGSNSELVKFFDPVTNSTSTLPLPSLKGTESIVRCSKHGWLLISSQGSSGEQLFFLNPFTSERIDLPNMECHQDGFTFSSPPTSPECMVICYAVSPVDVDIYTICRGVYGWKFSRAEKKGIHFKNSHSNPVYHQGLFYIMGMTGNLCIHDPKQMDENRATKFMNLPRRPCASIRRSYLLESRGKLLSVFTGPMGRFLRVFELKQTTMAWKEIHNLEDTMLFLSSTSLLSATSSGADISGLGNKVFLDRFSGRDGIFYSLATRKFHTFWSGRNSSDWRDTKEYTYSAWIQGRS</sequence>
<reference evidence="2" key="1">
    <citation type="submission" date="2022-08" db="EMBL/GenBank/DDBJ databases">
        <authorList>
            <person name="Gutierrez-Valencia J."/>
        </authorList>
    </citation>
    <scope>NUCLEOTIDE SEQUENCE</scope>
</reference>
<proteinExistence type="predicted"/>
<dbReference type="PANTHER" id="PTHR33127:SF5">
    <property type="entry name" value="TRANSMEMBRANE PROTEIN"/>
    <property type="match status" value="1"/>
</dbReference>
<dbReference type="SUPFAM" id="SSF81383">
    <property type="entry name" value="F-box domain"/>
    <property type="match status" value="1"/>
</dbReference>
<name>A0AAV0NNA1_9ROSI</name>
<evidence type="ECO:0000313" key="2">
    <source>
        <dbReference type="EMBL" id="CAI0460098.1"/>
    </source>
</evidence>
<feature type="domain" description="KIB1-4 beta-propeller" evidence="1">
    <location>
        <begin position="268"/>
        <end position="503"/>
    </location>
</feature>
<keyword evidence="3" id="KW-1185">Reference proteome</keyword>
<dbReference type="EMBL" id="CAMGYJ010000008">
    <property type="protein sequence ID" value="CAI0460098.1"/>
    <property type="molecule type" value="Genomic_DNA"/>
</dbReference>
<dbReference type="InterPro" id="IPR005174">
    <property type="entry name" value="KIB1-4_b-propeller"/>
</dbReference>
<dbReference type="PANTHER" id="PTHR33127">
    <property type="entry name" value="TRANSMEMBRANE PROTEIN"/>
    <property type="match status" value="1"/>
</dbReference>
<dbReference type="Pfam" id="PF03478">
    <property type="entry name" value="Beta-prop_KIB1-4"/>
    <property type="match status" value="1"/>
</dbReference>